<reference evidence="1" key="1">
    <citation type="submission" date="2022-08" db="UniProtKB">
        <authorList>
            <consortium name="EnsemblMetazoa"/>
        </authorList>
    </citation>
    <scope>IDENTIFICATION</scope>
</reference>
<dbReference type="EnsemblMetazoa" id="ACOM036294-RA">
    <property type="protein sequence ID" value="ACOM036294-PA.1"/>
    <property type="gene ID" value="ACOM036294"/>
</dbReference>
<proteinExistence type="predicted"/>
<evidence type="ECO:0000313" key="1">
    <source>
        <dbReference type="EnsemblMetazoa" id="ACOM036294-PA.1"/>
    </source>
</evidence>
<name>A0A8W7PR96_ANOCL</name>
<sequence>MGCSSSFTLDCASRSAPGSGPAPHSLPLSGLLRTFTGDRPLLSAPRPPPPPPLPAPTGPGSFFFCSFLIVFLHSSTSRVSRWTAFSLMARSTRMPRMVASRWASSLPWAWARLADGWRTAGTTTVAAAAVAASPVTSVCTKIERTLALAASRLRPLGSSSSSSSSPSTVASVCVKLAVLPLTVPAWLPMLASSSIWRMIFSFSFELISCRLSTCISRSAMCVSYFACTELKRACTSASIPCAFASCFRASASSWAIRCSSSRQVVEFEPSGSGLPVGDLLATRTVVFAQRPVHLGQRVVLELQTVVPLLRILQALLQLGNLPLEQPFLGPARAPIVRRVVRRRLRRAVAREPGTVRHYRHRLRRRLFRVVRRFDVLEPNLRFDCCRLIDVSPLCGRVFRRS</sequence>
<dbReference type="AlphaFoldDB" id="A0A8W7PR96"/>
<dbReference type="Proteomes" id="UP000075882">
    <property type="component" value="Unassembled WGS sequence"/>
</dbReference>
<protein>
    <submittedName>
        <fullName evidence="1">Uncharacterized protein</fullName>
    </submittedName>
</protein>
<accession>A0A8W7PR96</accession>
<organism evidence="1">
    <name type="scientific">Anopheles coluzzii</name>
    <name type="common">African malaria mosquito</name>
    <dbReference type="NCBI Taxonomy" id="1518534"/>
    <lineage>
        <taxon>Eukaryota</taxon>
        <taxon>Metazoa</taxon>
        <taxon>Ecdysozoa</taxon>
        <taxon>Arthropoda</taxon>
        <taxon>Hexapoda</taxon>
        <taxon>Insecta</taxon>
        <taxon>Pterygota</taxon>
        <taxon>Neoptera</taxon>
        <taxon>Endopterygota</taxon>
        <taxon>Diptera</taxon>
        <taxon>Nematocera</taxon>
        <taxon>Culicoidea</taxon>
        <taxon>Culicidae</taxon>
        <taxon>Anophelinae</taxon>
        <taxon>Anopheles</taxon>
    </lineage>
</organism>